<evidence type="ECO:0000313" key="2">
    <source>
        <dbReference type="Proteomes" id="UP000789901"/>
    </source>
</evidence>
<feature type="non-terminal residue" evidence="1">
    <location>
        <position position="1"/>
    </location>
</feature>
<accession>A0ABN7V111</accession>
<comment type="caution">
    <text evidence="1">The sequence shown here is derived from an EMBL/GenBank/DDBJ whole genome shotgun (WGS) entry which is preliminary data.</text>
</comment>
<evidence type="ECO:0000313" key="1">
    <source>
        <dbReference type="EMBL" id="CAG8715667.1"/>
    </source>
</evidence>
<keyword evidence="2" id="KW-1185">Reference proteome</keyword>
<protein>
    <submittedName>
        <fullName evidence="1">38757_t:CDS:1</fullName>
    </submittedName>
</protein>
<dbReference type="Proteomes" id="UP000789901">
    <property type="component" value="Unassembled WGS sequence"/>
</dbReference>
<gene>
    <name evidence="1" type="ORF">GMARGA_LOCUS13094</name>
</gene>
<sequence>PISGRNLNFSDLQQLENISFVTARSSLDPLPTYEEATQIVQQEDRIEFLHQTVLDYETRLNNY</sequence>
<dbReference type="EMBL" id="CAJVQB010008214">
    <property type="protein sequence ID" value="CAG8715667.1"/>
    <property type="molecule type" value="Genomic_DNA"/>
</dbReference>
<proteinExistence type="predicted"/>
<reference evidence="1 2" key="1">
    <citation type="submission" date="2021-06" db="EMBL/GenBank/DDBJ databases">
        <authorList>
            <person name="Kallberg Y."/>
            <person name="Tangrot J."/>
            <person name="Rosling A."/>
        </authorList>
    </citation>
    <scope>NUCLEOTIDE SEQUENCE [LARGE SCALE GENOMIC DNA]</scope>
    <source>
        <strain evidence="1 2">120-4 pot B 10/14</strain>
    </source>
</reference>
<name>A0ABN7V111_GIGMA</name>
<organism evidence="1 2">
    <name type="scientific">Gigaspora margarita</name>
    <dbReference type="NCBI Taxonomy" id="4874"/>
    <lineage>
        <taxon>Eukaryota</taxon>
        <taxon>Fungi</taxon>
        <taxon>Fungi incertae sedis</taxon>
        <taxon>Mucoromycota</taxon>
        <taxon>Glomeromycotina</taxon>
        <taxon>Glomeromycetes</taxon>
        <taxon>Diversisporales</taxon>
        <taxon>Gigasporaceae</taxon>
        <taxon>Gigaspora</taxon>
    </lineage>
</organism>